<name>A0A1I8HYM5_9PLAT</name>
<accession>A0A1I8HYM5</accession>
<organism evidence="1 2">
    <name type="scientific">Macrostomum lignano</name>
    <dbReference type="NCBI Taxonomy" id="282301"/>
    <lineage>
        <taxon>Eukaryota</taxon>
        <taxon>Metazoa</taxon>
        <taxon>Spiralia</taxon>
        <taxon>Lophotrochozoa</taxon>
        <taxon>Platyhelminthes</taxon>
        <taxon>Rhabditophora</taxon>
        <taxon>Macrostomorpha</taxon>
        <taxon>Macrostomida</taxon>
        <taxon>Macrostomidae</taxon>
        <taxon>Macrostomum</taxon>
    </lineage>
</organism>
<evidence type="ECO:0000313" key="1">
    <source>
        <dbReference type="Proteomes" id="UP000095280"/>
    </source>
</evidence>
<dbReference type="WBParaSite" id="maker-uti_cns_0008722-snap-gene-0.4-mRNA-1">
    <property type="protein sequence ID" value="maker-uti_cns_0008722-snap-gene-0.4-mRNA-1"/>
    <property type="gene ID" value="maker-uti_cns_0008722-snap-gene-0.4"/>
</dbReference>
<reference evidence="2" key="1">
    <citation type="submission" date="2016-11" db="UniProtKB">
        <authorList>
            <consortium name="WormBaseParasite"/>
        </authorList>
    </citation>
    <scope>IDENTIFICATION</scope>
</reference>
<protein>
    <submittedName>
        <fullName evidence="2">FZ domain-containing protein</fullName>
    </submittedName>
</protein>
<dbReference type="Proteomes" id="UP000095280">
    <property type="component" value="Unplaced"/>
</dbReference>
<keyword evidence="1" id="KW-1185">Reference proteome</keyword>
<evidence type="ECO:0000313" key="2">
    <source>
        <dbReference type="WBParaSite" id="maker-uti_cns_0008722-snap-gene-0.4-mRNA-1"/>
    </source>
</evidence>
<dbReference type="AlphaFoldDB" id="A0A1I8HYM5"/>
<sequence length="225" mass="24367">NASTGPGRKHRPARALTRLADLGQLWRAVLPRARRLRDSLPVHPGLESAPPIGHCRGGSQISGSVPAASLANGANNLGYCVLRFDRPRDCARALAALRSLSAADLANLCCPAGPAYFTLCRMDDICCLPPFQFPCHNLLPWHGRRFPEHARALCLESWQRPFRCICHPNAASYSPASVDQLIRLSRLIRIAGSPSNSACSPEGLRDSLSELLEAAESDLAESSQQ</sequence>
<proteinExistence type="predicted"/>